<dbReference type="EMBL" id="JAQQWE010000001">
    <property type="protein sequence ID" value="KAK7967946.1"/>
    <property type="molecule type" value="Genomic_DNA"/>
</dbReference>
<dbReference type="GeneID" id="92071507"/>
<accession>A0ABR1QZ05</accession>
<sequence>MHAGLQDGHRYVVIEKWSFPENLVFLDVLEASDVAWSEPQHGVDEGEEQLRQAALAKHA</sequence>
<gene>
    <name evidence="2" type="ORF">PG986_002223</name>
</gene>
<proteinExistence type="predicted"/>
<protein>
    <submittedName>
        <fullName evidence="2">Uncharacterized protein</fullName>
    </submittedName>
</protein>
<name>A0ABR1QZ05_9PEZI</name>
<feature type="region of interest" description="Disordered" evidence="1">
    <location>
        <begin position="39"/>
        <end position="59"/>
    </location>
</feature>
<evidence type="ECO:0000313" key="2">
    <source>
        <dbReference type="EMBL" id="KAK7967946.1"/>
    </source>
</evidence>
<evidence type="ECO:0000256" key="1">
    <source>
        <dbReference type="SAM" id="MobiDB-lite"/>
    </source>
</evidence>
<feature type="compositionally biased region" description="Basic and acidic residues" evidence="1">
    <location>
        <begin position="41"/>
        <end position="50"/>
    </location>
</feature>
<dbReference type="Proteomes" id="UP001391051">
    <property type="component" value="Unassembled WGS sequence"/>
</dbReference>
<reference evidence="2 3" key="1">
    <citation type="submission" date="2023-01" db="EMBL/GenBank/DDBJ databases">
        <title>Analysis of 21 Apiospora genomes using comparative genomics revels a genus with tremendous synthesis potential of carbohydrate active enzymes and secondary metabolites.</title>
        <authorList>
            <person name="Sorensen T."/>
        </authorList>
    </citation>
    <scope>NUCLEOTIDE SEQUENCE [LARGE SCALE GENOMIC DNA]</scope>
    <source>
        <strain evidence="2 3">CBS 24483</strain>
    </source>
</reference>
<evidence type="ECO:0000313" key="3">
    <source>
        <dbReference type="Proteomes" id="UP001391051"/>
    </source>
</evidence>
<organism evidence="2 3">
    <name type="scientific">Apiospora aurea</name>
    <dbReference type="NCBI Taxonomy" id="335848"/>
    <lineage>
        <taxon>Eukaryota</taxon>
        <taxon>Fungi</taxon>
        <taxon>Dikarya</taxon>
        <taxon>Ascomycota</taxon>
        <taxon>Pezizomycotina</taxon>
        <taxon>Sordariomycetes</taxon>
        <taxon>Xylariomycetidae</taxon>
        <taxon>Amphisphaeriales</taxon>
        <taxon>Apiosporaceae</taxon>
        <taxon>Apiospora</taxon>
    </lineage>
</organism>
<keyword evidence="3" id="KW-1185">Reference proteome</keyword>
<comment type="caution">
    <text evidence="2">The sequence shown here is derived from an EMBL/GenBank/DDBJ whole genome shotgun (WGS) entry which is preliminary data.</text>
</comment>
<dbReference type="RefSeq" id="XP_066707338.1">
    <property type="nucleotide sequence ID" value="XM_066838445.1"/>
</dbReference>